<accession>A0A1S1YSP8</accession>
<organism evidence="1 2">
    <name type="scientific">Flammeovirga pacifica</name>
    <dbReference type="NCBI Taxonomy" id="915059"/>
    <lineage>
        <taxon>Bacteria</taxon>
        <taxon>Pseudomonadati</taxon>
        <taxon>Bacteroidota</taxon>
        <taxon>Cytophagia</taxon>
        <taxon>Cytophagales</taxon>
        <taxon>Flammeovirgaceae</taxon>
        <taxon>Flammeovirga</taxon>
    </lineage>
</organism>
<dbReference type="Proteomes" id="UP000179797">
    <property type="component" value="Unassembled WGS sequence"/>
</dbReference>
<protein>
    <submittedName>
        <fullName evidence="1">Uncharacterized protein</fullName>
    </submittedName>
</protein>
<dbReference type="RefSeq" id="WP_044217788.1">
    <property type="nucleotide sequence ID" value="NZ_JRYR02000002.1"/>
</dbReference>
<evidence type="ECO:0000313" key="1">
    <source>
        <dbReference type="EMBL" id="OHX63893.1"/>
    </source>
</evidence>
<proteinExistence type="predicted"/>
<evidence type="ECO:0000313" key="2">
    <source>
        <dbReference type="Proteomes" id="UP000179797"/>
    </source>
</evidence>
<comment type="caution">
    <text evidence="1">The sequence shown here is derived from an EMBL/GenBank/DDBJ whole genome shotgun (WGS) entry which is preliminary data.</text>
</comment>
<gene>
    <name evidence="1" type="ORF">NH26_19980</name>
</gene>
<sequence length="67" mass="7723">MKLNIIGIDAEELLILIVDKFNIDFSSMNFEEKRFFLYPLIKSSSQELTVGHMVGVILVGTWFEVNE</sequence>
<dbReference type="EMBL" id="JRYR02000002">
    <property type="protein sequence ID" value="OHX63893.1"/>
    <property type="molecule type" value="Genomic_DNA"/>
</dbReference>
<dbReference type="AlphaFoldDB" id="A0A1S1YSP8"/>
<name>A0A1S1YSP8_FLAPC</name>
<keyword evidence="2" id="KW-1185">Reference proteome</keyword>
<reference evidence="1 2" key="1">
    <citation type="journal article" date="2012" name="Int. J. Syst. Evol. Microbiol.">
        <title>Flammeovirga pacifica sp. nov., isolated from deep-sea sediment.</title>
        <authorList>
            <person name="Xu H."/>
            <person name="Fu Y."/>
            <person name="Yang N."/>
            <person name="Ding Z."/>
            <person name="Lai Q."/>
            <person name="Zeng R."/>
        </authorList>
    </citation>
    <scope>NUCLEOTIDE SEQUENCE [LARGE SCALE GENOMIC DNA]</scope>
    <source>
        <strain evidence="2">DSM 24597 / LMG 26175 / WPAGA1</strain>
    </source>
</reference>
<dbReference type="STRING" id="915059.NH26_19980"/>